<name>A0ABS7EHA5_9GAMM</name>
<dbReference type="RefSeq" id="WP_220103745.1">
    <property type="nucleotide sequence ID" value="NZ_JAHZSS010000008.1"/>
</dbReference>
<evidence type="ECO:0000313" key="2">
    <source>
        <dbReference type="EMBL" id="MBW8191062.1"/>
    </source>
</evidence>
<keyword evidence="1" id="KW-0472">Membrane</keyword>
<evidence type="ECO:0000313" key="3">
    <source>
        <dbReference type="Proteomes" id="UP001166251"/>
    </source>
</evidence>
<organism evidence="2 3">
    <name type="scientific">Neiella holothuriorum</name>
    <dbReference type="NCBI Taxonomy" id="2870530"/>
    <lineage>
        <taxon>Bacteria</taxon>
        <taxon>Pseudomonadati</taxon>
        <taxon>Pseudomonadota</taxon>
        <taxon>Gammaproteobacteria</taxon>
        <taxon>Alteromonadales</taxon>
        <taxon>Echinimonadaceae</taxon>
        <taxon>Neiella</taxon>
    </lineage>
</organism>
<feature type="transmembrane region" description="Helical" evidence="1">
    <location>
        <begin position="25"/>
        <end position="41"/>
    </location>
</feature>
<sequence>MSQLVFVLLQLAFWGATVYWQWSLIWPALITGIWLIGLIRTRNIARTRDRKEDQISQCAAALNVPQFFVDNYLEKPEWLQRESYNDVHPGRIADELAKEYLHSSGAH</sequence>
<dbReference type="EMBL" id="JAHZSS010000008">
    <property type="protein sequence ID" value="MBW8191062.1"/>
    <property type="molecule type" value="Genomic_DNA"/>
</dbReference>
<gene>
    <name evidence="2" type="ORF">K0504_08455</name>
</gene>
<evidence type="ECO:0000256" key="1">
    <source>
        <dbReference type="SAM" id="Phobius"/>
    </source>
</evidence>
<comment type="caution">
    <text evidence="2">The sequence shown here is derived from an EMBL/GenBank/DDBJ whole genome shotgun (WGS) entry which is preliminary data.</text>
</comment>
<protein>
    <submittedName>
        <fullName evidence="2">Uncharacterized protein</fullName>
    </submittedName>
</protein>
<keyword evidence="1" id="KW-1133">Transmembrane helix</keyword>
<dbReference type="Proteomes" id="UP001166251">
    <property type="component" value="Unassembled WGS sequence"/>
</dbReference>
<reference evidence="2" key="1">
    <citation type="submission" date="2021-07" db="EMBL/GenBank/DDBJ databases">
        <title>Neiella marina sp. nov., isolated from the intestinal content of sea cucumber Apostichopus japonicus.</title>
        <authorList>
            <person name="Bai X."/>
        </authorList>
    </citation>
    <scope>NUCLEOTIDE SEQUENCE</scope>
    <source>
        <strain evidence="2">126</strain>
    </source>
</reference>
<keyword evidence="1" id="KW-0812">Transmembrane</keyword>
<proteinExistence type="predicted"/>
<keyword evidence="3" id="KW-1185">Reference proteome</keyword>
<accession>A0ABS7EHA5</accession>